<dbReference type="STRING" id="1605367.AFM12_14070"/>
<evidence type="ECO:0000313" key="1">
    <source>
        <dbReference type="EMBL" id="KPM47615.1"/>
    </source>
</evidence>
<dbReference type="RefSeq" id="WP_055149327.1">
    <property type="nucleotide sequence ID" value="NZ_JXSZ01000010.1"/>
</dbReference>
<dbReference type="Proteomes" id="UP000050454">
    <property type="component" value="Unassembled WGS sequence"/>
</dbReference>
<reference evidence="1 2" key="1">
    <citation type="submission" date="2015-07" db="EMBL/GenBank/DDBJ databases">
        <title>The draft genome sequence of Leadbetterella sp. JN14-9.</title>
        <authorList>
            <person name="Liu Y."/>
            <person name="Du J."/>
            <person name="Shao Z."/>
        </authorList>
    </citation>
    <scope>NUCLEOTIDE SEQUENCE [LARGE SCALE GENOMIC DNA]</scope>
    <source>
        <strain evidence="1 2">JN14-9</strain>
    </source>
</reference>
<name>A0A0P7BT02_9BACT</name>
<accession>A0A0P7BT02</accession>
<keyword evidence="2" id="KW-1185">Reference proteome</keyword>
<dbReference type="EMBL" id="LGTQ01000010">
    <property type="protein sequence ID" value="KPM47615.1"/>
    <property type="molecule type" value="Genomic_DNA"/>
</dbReference>
<organism evidence="1 2">
    <name type="scientific">Jiulongibacter sediminis</name>
    <dbReference type="NCBI Taxonomy" id="1605367"/>
    <lineage>
        <taxon>Bacteria</taxon>
        <taxon>Pseudomonadati</taxon>
        <taxon>Bacteroidota</taxon>
        <taxon>Cytophagia</taxon>
        <taxon>Cytophagales</taxon>
        <taxon>Leadbetterellaceae</taxon>
        <taxon>Jiulongibacter</taxon>
    </lineage>
</organism>
<evidence type="ECO:0000313" key="2">
    <source>
        <dbReference type="Proteomes" id="UP000050454"/>
    </source>
</evidence>
<sequence>MSKKELIEQLRDLRKNNPKELKAILEEVFEIHQMSPQEKLEQLIKEDFEEYHEVFKALA</sequence>
<protein>
    <submittedName>
        <fullName evidence="1">Uncharacterized protein</fullName>
    </submittedName>
</protein>
<proteinExistence type="predicted"/>
<dbReference type="AlphaFoldDB" id="A0A0P7BT02"/>
<comment type="caution">
    <text evidence="1">The sequence shown here is derived from an EMBL/GenBank/DDBJ whole genome shotgun (WGS) entry which is preliminary data.</text>
</comment>
<gene>
    <name evidence="1" type="ORF">AFM12_14070</name>
</gene>